<evidence type="ECO:0000256" key="2">
    <source>
        <dbReference type="SAM" id="MobiDB-lite"/>
    </source>
</evidence>
<dbReference type="PANTHER" id="PTHR48207">
    <property type="entry name" value="SUCCINATE--HYDROXYMETHYLGLUTARATE COA-TRANSFERASE"/>
    <property type="match status" value="1"/>
</dbReference>
<sequence>MDLSDYTVLDLSWLLPGPYGTMLLADLGADVIKVEDPNRGDYARWAPPTVKSTGTGALFHAVNRNKRSVTIDLKTDEGQAAFLELAEDADAIVEQFRPGVVSRLGVDYETVRDRNEEIVYCSLTGYGQDGPYSDRAGHDLNYLGLSGFLHRTRSRDGSIPAVPGFPIADMTGGLFTAFSVVAALASRELGGGGEYIDLSMTDVATALGTGLAWESLLETGDPGEDGAFAGPSYGVYETADGKYVTVAALEEQFWEQLLAELDREDLREYHDATGEDAAYATAELAAEFASRTRSEWLEDLSPETTVAPVSEHGEVFDHPQLEARDLVGEVDLDDGERVPQVGFPAQFGEELDEFRSAAPGHGEHTREVLSSVLSDEELDRLEEDGVV</sequence>
<dbReference type="InterPro" id="IPR003673">
    <property type="entry name" value="CoA-Trfase_fam_III"/>
</dbReference>
<dbReference type="Gene3D" id="3.40.50.10540">
    <property type="entry name" value="Crotonobetainyl-coa:carnitine coa-transferase, domain 1"/>
    <property type="match status" value="1"/>
</dbReference>
<dbReference type="EMBL" id="CP019893">
    <property type="protein sequence ID" value="ARS91068.1"/>
    <property type="molecule type" value="Genomic_DNA"/>
</dbReference>
<organism evidence="3 4">
    <name type="scientific">Natrarchaeobaculum aegyptiacum</name>
    <dbReference type="NCBI Taxonomy" id="745377"/>
    <lineage>
        <taxon>Archaea</taxon>
        <taxon>Methanobacteriati</taxon>
        <taxon>Methanobacteriota</taxon>
        <taxon>Stenosarchaea group</taxon>
        <taxon>Halobacteria</taxon>
        <taxon>Halobacteriales</taxon>
        <taxon>Natrialbaceae</taxon>
        <taxon>Natrarchaeobaculum</taxon>
    </lineage>
</organism>
<dbReference type="OrthoDB" id="28444at2157"/>
<dbReference type="Proteomes" id="UP000250088">
    <property type="component" value="Chromosome"/>
</dbReference>
<evidence type="ECO:0000256" key="1">
    <source>
        <dbReference type="ARBA" id="ARBA00022679"/>
    </source>
</evidence>
<dbReference type="RefSeq" id="WP_086889434.1">
    <property type="nucleotide sequence ID" value="NZ_CP019893.1"/>
</dbReference>
<dbReference type="Pfam" id="PF02515">
    <property type="entry name" value="CoA_transf_3"/>
    <property type="match status" value="1"/>
</dbReference>
<dbReference type="AlphaFoldDB" id="A0A2Z2I2I2"/>
<name>A0A2Z2I2I2_9EURY</name>
<proteinExistence type="predicted"/>
<dbReference type="Gene3D" id="3.30.1540.10">
    <property type="entry name" value="formyl-coa transferase, domain 3"/>
    <property type="match status" value="1"/>
</dbReference>
<dbReference type="GO" id="GO:0008410">
    <property type="term" value="F:CoA-transferase activity"/>
    <property type="evidence" value="ECO:0007669"/>
    <property type="project" value="TreeGrafter"/>
</dbReference>
<reference evidence="4" key="1">
    <citation type="submission" date="2017-02" db="EMBL/GenBank/DDBJ databases">
        <title>Natronthermophilus aegyptiacus gen. nov.,sp. nov., an aerobic, extremely halophilic alkalithermophilic archaeon isolated from the athalassohaline Wadi An Natrun, Egypt.</title>
        <authorList>
            <person name="Zhao B."/>
        </authorList>
    </citation>
    <scope>NUCLEOTIDE SEQUENCE [LARGE SCALE GENOMIC DNA]</scope>
    <source>
        <strain evidence="4">JW/NM-HA 15</strain>
    </source>
</reference>
<feature type="region of interest" description="Disordered" evidence="2">
    <location>
        <begin position="357"/>
        <end position="387"/>
    </location>
</feature>
<dbReference type="KEGG" id="naj:B1756_15895"/>
<evidence type="ECO:0000313" key="4">
    <source>
        <dbReference type="Proteomes" id="UP000250088"/>
    </source>
</evidence>
<dbReference type="InterPro" id="IPR050483">
    <property type="entry name" value="CoA-transferase_III_domain"/>
</dbReference>
<dbReference type="SUPFAM" id="SSF89796">
    <property type="entry name" value="CoA-transferase family III (CaiB/BaiF)"/>
    <property type="match status" value="1"/>
</dbReference>
<protein>
    <submittedName>
        <fullName evidence="3">Carnitine dehydratase</fullName>
    </submittedName>
</protein>
<dbReference type="InterPro" id="IPR044855">
    <property type="entry name" value="CoA-Trfase_III_dom3_sf"/>
</dbReference>
<feature type="compositionally biased region" description="Acidic residues" evidence="2">
    <location>
        <begin position="374"/>
        <end position="387"/>
    </location>
</feature>
<accession>A0A2Z2I2I2</accession>
<dbReference type="InterPro" id="IPR023606">
    <property type="entry name" value="CoA-Trfase_III_dom_1_sf"/>
</dbReference>
<evidence type="ECO:0000313" key="3">
    <source>
        <dbReference type="EMBL" id="ARS91068.1"/>
    </source>
</evidence>
<keyword evidence="1" id="KW-0808">Transferase</keyword>
<dbReference type="PANTHER" id="PTHR48207:SF3">
    <property type="entry name" value="SUCCINATE--HYDROXYMETHYLGLUTARATE COA-TRANSFERASE"/>
    <property type="match status" value="1"/>
</dbReference>
<dbReference type="GeneID" id="32895586"/>
<gene>
    <name evidence="3" type="ORF">B1756_15895</name>
</gene>
<keyword evidence="4" id="KW-1185">Reference proteome</keyword>